<sequence length="81" mass="9035">METVGIIIIIIITSLARRWRWWDHGHALWRRAGPIKSPLIVDGHLIPASEHRSLVIYKTTPIITVVSEPSCTTGSNPDGEP</sequence>
<dbReference type="HOGENOM" id="CLU_2575345_0_0_1"/>
<gene>
    <name evidence="1" type="ORF">M408DRAFT_331580</name>
</gene>
<organism evidence="1 2">
    <name type="scientific">Serendipita vermifera MAFF 305830</name>
    <dbReference type="NCBI Taxonomy" id="933852"/>
    <lineage>
        <taxon>Eukaryota</taxon>
        <taxon>Fungi</taxon>
        <taxon>Dikarya</taxon>
        <taxon>Basidiomycota</taxon>
        <taxon>Agaricomycotina</taxon>
        <taxon>Agaricomycetes</taxon>
        <taxon>Sebacinales</taxon>
        <taxon>Serendipitaceae</taxon>
        <taxon>Serendipita</taxon>
    </lineage>
</organism>
<evidence type="ECO:0000313" key="2">
    <source>
        <dbReference type="Proteomes" id="UP000054097"/>
    </source>
</evidence>
<dbReference type="EMBL" id="KN824319">
    <property type="protein sequence ID" value="KIM24925.1"/>
    <property type="molecule type" value="Genomic_DNA"/>
</dbReference>
<dbReference type="AlphaFoldDB" id="A0A0C3AK04"/>
<reference evidence="2" key="2">
    <citation type="submission" date="2015-01" db="EMBL/GenBank/DDBJ databases">
        <title>Evolutionary Origins and Diversification of the Mycorrhizal Mutualists.</title>
        <authorList>
            <consortium name="DOE Joint Genome Institute"/>
            <consortium name="Mycorrhizal Genomics Consortium"/>
            <person name="Kohler A."/>
            <person name="Kuo A."/>
            <person name="Nagy L.G."/>
            <person name="Floudas D."/>
            <person name="Copeland A."/>
            <person name="Barry K.W."/>
            <person name="Cichocki N."/>
            <person name="Veneault-Fourrey C."/>
            <person name="LaButti K."/>
            <person name="Lindquist E.A."/>
            <person name="Lipzen A."/>
            <person name="Lundell T."/>
            <person name="Morin E."/>
            <person name="Murat C."/>
            <person name="Riley R."/>
            <person name="Ohm R."/>
            <person name="Sun H."/>
            <person name="Tunlid A."/>
            <person name="Henrissat B."/>
            <person name="Grigoriev I.V."/>
            <person name="Hibbett D.S."/>
            <person name="Martin F."/>
        </authorList>
    </citation>
    <scope>NUCLEOTIDE SEQUENCE [LARGE SCALE GENOMIC DNA]</scope>
    <source>
        <strain evidence="2">MAFF 305830</strain>
    </source>
</reference>
<keyword evidence="2" id="KW-1185">Reference proteome</keyword>
<protein>
    <submittedName>
        <fullName evidence="1">Uncharacterized protein</fullName>
    </submittedName>
</protein>
<reference evidence="1 2" key="1">
    <citation type="submission" date="2014-04" db="EMBL/GenBank/DDBJ databases">
        <authorList>
            <consortium name="DOE Joint Genome Institute"/>
            <person name="Kuo A."/>
            <person name="Zuccaro A."/>
            <person name="Kohler A."/>
            <person name="Nagy L.G."/>
            <person name="Floudas D."/>
            <person name="Copeland A."/>
            <person name="Barry K.W."/>
            <person name="Cichocki N."/>
            <person name="Veneault-Fourrey C."/>
            <person name="LaButti K."/>
            <person name="Lindquist E.A."/>
            <person name="Lipzen A."/>
            <person name="Lundell T."/>
            <person name="Morin E."/>
            <person name="Murat C."/>
            <person name="Sun H."/>
            <person name="Tunlid A."/>
            <person name="Henrissat B."/>
            <person name="Grigoriev I.V."/>
            <person name="Hibbett D.S."/>
            <person name="Martin F."/>
            <person name="Nordberg H.P."/>
            <person name="Cantor M.N."/>
            <person name="Hua S.X."/>
        </authorList>
    </citation>
    <scope>NUCLEOTIDE SEQUENCE [LARGE SCALE GENOMIC DNA]</scope>
    <source>
        <strain evidence="1 2">MAFF 305830</strain>
    </source>
</reference>
<name>A0A0C3AK04_SERVB</name>
<evidence type="ECO:0000313" key="1">
    <source>
        <dbReference type="EMBL" id="KIM24925.1"/>
    </source>
</evidence>
<proteinExistence type="predicted"/>
<accession>A0A0C3AK04</accession>
<dbReference type="Proteomes" id="UP000054097">
    <property type="component" value="Unassembled WGS sequence"/>
</dbReference>